<evidence type="ECO:0000313" key="2">
    <source>
        <dbReference type="Proteomes" id="UP000019438"/>
    </source>
</evidence>
<dbReference type="PANTHER" id="PTHR41244">
    <property type="entry name" value="RHAMNAN SYNTHESIS F"/>
    <property type="match status" value="1"/>
</dbReference>
<dbReference type="KEGG" id="gbc:GbCGDNIH3_1534"/>
<dbReference type="SUPFAM" id="SSF53756">
    <property type="entry name" value="UDP-Glycosyltransferase/glycogen phosphorylase"/>
    <property type="match status" value="1"/>
</dbReference>
<dbReference type="Proteomes" id="UP000019438">
    <property type="component" value="Chromosome"/>
</dbReference>
<protein>
    <submittedName>
        <fullName evidence="1">Glycosyltransferase</fullName>
        <ecNumber evidence="1">2.4.1.-</ecNumber>
    </submittedName>
</protein>
<sequence length="955" mass="109525">MHQPENSRYMTAEPPQTMKIIIGLIEHIGDIIACEPVSRYVRFMYPEAHISWAVIKPYRSLIDQNPYIDETIILECLTDWIKLTKHQNFDRIIDLHINHRVCEHCRVPLIKEHGNGFVNTYEWFDYGSILEAFSIGAGLPKLSASPVVYIDQDARDSVDSLTLPDEYCVIHRDSNLPVKDWSAEKWAEVMRWIQSVLGMTVVEVGAHKGDRPSAPPTSIIDLTNRTSLLETAEIIRRARFFVGIDSGPSHMANACGTPGVVLLGHLGIFKHYNPFSGRYGTKVRDVKLVRNLNGPVQDIEVSEVTEAIAYIASIDRITPVEKAPDPSPSSISIPAADSTERALILKSGLFDAAWYKLHYIPSEAYDPLDHFIAIGGHKGYKPSPAFDCAHYLTAHPDIGAHQTNPLLHYLHCGQAEGRTISADVLPELKTWENTDHKAEEDAFRIFSHSLPHIASSEEAVDIPRLFAFYLPQFHPIAENNLAHGPGFTEWTNVIKTEPLFRGHYQPRQPGELGYYDLRSVDVMRKQVDLALQHGISGFCFYYYYFAGKKLLYKPIENYINSDISAPFFFLWANENWSKRWDGGDKEIIIAQDHSSEDDLIFIRELLPLFQDQRYVKVSGKPILMVYKAHLFPDIFQTTEIWREEAIKHGFPGLYLVMVDDWTDEEVQPRLRGFDASYEIPSNVVPRNVLSDETDELGLGEDFEGRIVDYHKFASYHMGRPMPEYRRHRTVMLPWDNTPRYGSRAMVHVNTSNNAYRTWLTQAMLDTHRRHVPEERIVFLHSWNEWCEGTYVEPDGRYGRHYLNETRAAVQDVRDILSLASSGESVNALAKLQHIGHIKDEGAFRVLQASRMYTHYLYNEILRLRDHAHNLQQALEHHRATSPDLVQTLNEQAGLLSQELAISQEQSTYLQAEIERMHSTLSSQIENVTAQLHTMVTSTSWRITAPIRWMRRMLRH</sequence>
<accession>A0AAN1E692</accession>
<dbReference type="CDD" id="cd11579">
    <property type="entry name" value="Glyco_tran_WbsX"/>
    <property type="match status" value="1"/>
</dbReference>
<gene>
    <name evidence="1" type="ORF">GbCGDNIH3_1534</name>
</gene>
<proteinExistence type="predicted"/>
<dbReference type="Gene3D" id="3.40.50.2000">
    <property type="entry name" value="Glycogen Phosphorylase B"/>
    <property type="match status" value="2"/>
</dbReference>
<dbReference type="EMBL" id="CP003181">
    <property type="protein sequence ID" value="APG30469.1"/>
    <property type="molecule type" value="Genomic_DNA"/>
</dbReference>
<dbReference type="EC" id="2.4.1.-" evidence="1"/>
<dbReference type="Pfam" id="PF01075">
    <property type="entry name" value="Glyco_transf_9"/>
    <property type="match status" value="1"/>
</dbReference>
<reference evidence="2" key="1">
    <citation type="submission" date="2012-06" db="EMBL/GenBank/DDBJ databases">
        <title>Genome analysis of multiple Granulibacter bethesdensis isolates demonstrates substantial genome diversity.</title>
        <authorList>
            <person name="Greenberg D.E."/>
            <person name="Porcella S.F."/>
            <person name="Zarember K."/>
            <person name="Zelazny A.M."/>
            <person name="Bruno D."/>
            <person name="Martens C."/>
            <person name="Barbian K.D."/>
            <person name="Jaske E."/>
            <person name="Holland S.M."/>
        </authorList>
    </citation>
    <scope>NUCLEOTIDE SEQUENCE [LARGE SCALE GENOMIC DNA]</scope>
    <source>
        <strain evidence="2">CGDNIH3</strain>
    </source>
</reference>
<dbReference type="InterPro" id="IPR002201">
    <property type="entry name" value="Glyco_trans_9"/>
</dbReference>
<keyword evidence="1" id="KW-0328">Glycosyltransferase</keyword>
<keyword evidence="1" id="KW-0808">Transferase</keyword>
<dbReference type="CDD" id="cd03789">
    <property type="entry name" value="GT9_LPS_heptosyltransferase"/>
    <property type="match status" value="1"/>
</dbReference>
<dbReference type="Gene3D" id="3.20.20.80">
    <property type="entry name" value="Glycosidases"/>
    <property type="match status" value="1"/>
</dbReference>
<dbReference type="GO" id="GO:0016757">
    <property type="term" value="F:glycosyltransferase activity"/>
    <property type="evidence" value="ECO:0007669"/>
    <property type="project" value="UniProtKB-KW"/>
</dbReference>
<dbReference type="PANTHER" id="PTHR41244:SF1">
    <property type="entry name" value="GLYCOSYLTRANSFERASE"/>
    <property type="match status" value="1"/>
</dbReference>
<organism evidence="1 2">
    <name type="scientific">Granulibacter bethesdensis</name>
    <dbReference type="NCBI Taxonomy" id="364410"/>
    <lineage>
        <taxon>Bacteria</taxon>
        <taxon>Pseudomonadati</taxon>
        <taxon>Pseudomonadota</taxon>
        <taxon>Alphaproteobacteria</taxon>
        <taxon>Acetobacterales</taxon>
        <taxon>Acetobacteraceae</taxon>
        <taxon>Granulibacter</taxon>
    </lineage>
</organism>
<evidence type="ECO:0000313" key="1">
    <source>
        <dbReference type="EMBL" id="APG30469.1"/>
    </source>
</evidence>
<dbReference type="Pfam" id="PF14307">
    <property type="entry name" value="Glyco_tran_WbsX"/>
    <property type="match status" value="1"/>
</dbReference>
<dbReference type="InterPro" id="IPR032719">
    <property type="entry name" value="WbsX"/>
</dbReference>
<name>A0AAN1E692_9PROT</name>
<dbReference type="AlphaFoldDB" id="A0AAN1E692"/>